<dbReference type="SMART" id="SM00320">
    <property type="entry name" value="WD40"/>
    <property type="match status" value="5"/>
</dbReference>
<dbReference type="InterPro" id="IPR027417">
    <property type="entry name" value="P-loop_NTPase"/>
</dbReference>
<evidence type="ECO:0000256" key="3">
    <source>
        <dbReference type="SAM" id="MobiDB-lite"/>
    </source>
</evidence>
<accession>A0A8H5KX90</accession>
<feature type="domain" description="Nephrocystin 3-like N-terminal" evidence="5">
    <location>
        <begin position="412"/>
        <end position="582"/>
    </location>
</feature>
<feature type="region of interest" description="Disordered" evidence="3">
    <location>
        <begin position="60"/>
        <end position="106"/>
    </location>
</feature>
<dbReference type="GeneID" id="59313003"/>
<dbReference type="Gene3D" id="3.40.50.300">
    <property type="entry name" value="P-loop containing nucleotide triphosphate hydrolases"/>
    <property type="match status" value="1"/>
</dbReference>
<dbReference type="InterPro" id="IPR001680">
    <property type="entry name" value="WD40_rpt"/>
</dbReference>
<dbReference type="RefSeq" id="XP_036531142.1">
    <property type="nucleotide sequence ID" value="XM_036678285.1"/>
</dbReference>
<dbReference type="InterPro" id="IPR015943">
    <property type="entry name" value="WD40/YVTN_repeat-like_dom_sf"/>
</dbReference>
<feature type="repeat" description="WD" evidence="2">
    <location>
        <begin position="1006"/>
        <end position="1047"/>
    </location>
</feature>
<dbReference type="EMBL" id="JAAOAV010000338">
    <property type="protein sequence ID" value="KAF5580443.1"/>
    <property type="molecule type" value="Genomic_DNA"/>
</dbReference>
<evidence type="ECO:0000259" key="5">
    <source>
        <dbReference type="Pfam" id="PF24883"/>
    </source>
</evidence>
<proteinExistence type="predicted"/>
<feature type="region of interest" description="Disordered" evidence="3">
    <location>
        <begin position="16"/>
        <end position="36"/>
    </location>
</feature>
<protein>
    <submittedName>
        <fullName evidence="6">Nacht and wd40 domain protein</fullName>
    </submittedName>
</protein>
<dbReference type="Gene3D" id="2.130.10.10">
    <property type="entry name" value="YVTN repeat-like/Quinoprotein amine dehydrogenase"/>
    <property type="match status" value="3"/>
</dbReference>
<evidence type="ECO:0000259" key="4">
    <source>
        <dbReference type="Pfam" id="PF17100"/>
    </source>
</evidence>
<dbReference type="Pfam" id="PF24883">
    <property type="entry name" value="NPHP3_N"/>
    <property type="match status" value="1"/>
</dbReference>
<dbReference type="PROSITE" id="PS50082">
    <property type="entry name" value="WD_REPEATS_2"/>
    <property type="match status" value="1"/>
</dbReference>
<dbReference type="SUPFAM" id="SSF52540">
    <property type="entry name" value="P-loop containing nucleoside triphosphate hydrolases"/>
    <property type="match status" value="1"/>
</dbReference>
<dbReference type="Pfam" id="PF17100">
    <property type="entry name" value="NACHT_N"/>
    <property type="match status" value="1"/>
</dbReference>
<dbReference type="Proteomes" id="UP000547976">
    <property type="component" value="Unassembled WGS sequence"/>
</dbReference>
<evidence type="ECO:0000313" key="7">
    <source>
        <dbReference type="Proteomes" id="UP000547976"/>
    </source>
</evidence>
<gene>
    <name evidence="6" type="ORF">FSUBG_13399</name>
</gene>
<keyword evidence="1" id="KW-0677">Repeat</keyword>
<dbReference type="PANTHER" id="PTHR10039:SF17">
    <property type="entry name" value="FUNGAL STAND N-TERMINAL GOODBYE DOMAIN-CONTAINING PROTEIN-RELATED"/>
    <property type="match status" value="1"/>
</dbReference>
<evidence type="ECO:0000256" key="1">
    <source>
        <dbReference type="ARBA" id="ARBA00022737"/>
    </source>
</evidence>
<dbReference type="OrthoDB" id="538223at2759"/>
<evidence type="ECO:0000256" key="2">
    <source>
        <dbReference type="PROSITE-ProRule" id="PRU00221"/>
    </source>
</evidence>
<dbReference type="PANTHER" id="PTHR10039">
    <property type="entry name" value="AMELOGENIN"/>
    <property type="match status" value="1"/>
</dbReference>
<dbReference type="PROSITE" id="PS50294">
    <property type="entry name" value="WD_REPEATS_REGION"/>
    <property type="match status" value="1"/>
</dbReference>
<keyword evidence="7" id="KW-1185">Reference proteome</keyword>
<reference evidence="6 7" key="1">
    <citation type="submission" date="2020-05" db="EMBL/GenBank/DDBJ databases">
        <title>Identification and distribution of gene clusters putatively required for synthesis of sphingolipid metabolism inhibitors in phylogenetically diverse species of the filamentous fungus Fusarium.</title>
        <authorList>
            <person name="Kim H.-S."/>
            <person name="Busman M."/>
            <person name="Brown D.W."/>
            <person name="Divon H."/>
            <person name="Uhlig S."/>
            <person name="Proctor R.H."/>
        </authorList>
    </citation>
    <scope>NUCLEOTIDE SEQUENCE [LARGE SCALE GENOMIC DNA]</scope>
    <source>
        <strain evidence="6 7">NRRL 66333</strain>
    </source>
</reference>
<feature type="domain" description="NWD NACHT-NTPase N-terminal" evidence="4">
    <location>
        <begin position="112"/>
        <end position="340"/>
    </location>
</feature>
<name>A0A8H5KX90_GIBSU</name>
<dbReference type="InterPro" id="IPR031359">
    <property type="entry name" value="NACHT_N"/>
</dbReference>
<dbReference type="SUPFAM" id="SSF82171">
    <property type="entry name" value="DPP6 N-terminal domain-like"/>
    <property type="match status" value="2"/>
</dbReference>
<dbReference type="InterPro" id="IPR056884">
    <property type="entry name" value="NPHP3-like_N"/>
</dbReference>
<comment type="caution">
    <text evidence="6">The sequence shown here is derived from an EMBL/GenBank/DDBJ whole genome shotgun (WGS) entry which is preliminary data.</text>
</comment>
<keyword evidence="2" id="KW-0853">WD repeat</keyword>
<sequence length="1743" mass="196559">MEYYLRGIPARIKRRLNKHGRTPTEEGNAPDLVDEHRAPTNQVQADLTSQLTPEFSHQAMAEPSNQPTVQLTDEVPDQSVSGSSPLVVAPTDTEVESSNPALESTDVPSGCSLWQQAYDKLCKEEDFESKLLQYEKYVLTHANVAPTEQTPATSYLEEVKTNQNLIQEWVRKELDSLSEQRVVIIRQGKQVVVRDKIHRVIKFIEKQKDLIKAGVAAEPTAALVWGGAMAIIPFLQNIFQQDTDAATAFEDICFLTLQSSVVERRLDELRQGEQQDSVTSSLLEGMEQEIINLYATSLRFQIRLIVHYQNGSLVRIGRDAVQADAWHEMLKDAQNANAKIAGGFTTLGSDRTLSELPAISDGVKALREQMMESADDTRLEQLTCVGAALFHSREVEDHGGCLEGTQVETLNMIQSWVEDPDAPFVFWLHGMAGTGKSSIALTVAQRLHKRKPFATSEPPHSSIALGATWFFNSNDRRRSSGANLVTSVARCLAFSVPRLRSHISKAIQDNLNVDNKSPGEQLRLLIRDPLLSLDEELFSPIRLLIVIDALDECSNAKEILQLVQNLSLDKTKVHIRILVTSRKEVYISKYFVTILRGLYRSAHLERIGNQNYVNHSHSLYALKESEVIDIDDISRFLIHTLSEIAIAQEWPKDWLNTDKIERLRKMSGGLFLCASVACRFLDYELDDEDLDGRLQLILDGGDEFRETDGHQVQVFKKILEYHYVGRDSKRLKRERHKAADEIRSILGTMSVLFRPVSIDSLGRFISKGRKDLKQQVAAFGAVVNIPEQDSGALTLIHLSFSEFLLSDQCPSDFRVYPEEVHGRILEKCIDLMGTGLYQDMCDLQHPGGRIEALAPSVVDRCIPQYLQYCCHHWIDHLGSLTEERRNVFLENDGFIHQFLREKFLIWLEALSLLRQIHVAILAMSRLQKMTEKADCPDLHVLVEDAMPFLRENSWIIERAPMQIYVSALLFSPGKSIIRKQFSQFMPRWIQVVSPPRLIWNPELLILGGSEKSHLSFAFSPDNTVLASAGYTGPVKLWDVATGIELQRLEFRESICCMAFSEDGKQIALGGLGEFLCVWEPGSNLMVELKGAEFRHHQHSIAISPKGDMIAATAKDGDDRIGLWLAIDGSQKLKRDLSGTPRAIQFAPGGQMLAIVVEIGYYRYSIQMWDVATDELKDLHVGTDKIWDVGFLDQGKTLASAINGTVVHWDTETWQESFRFSLVPQDEFDDLRSVAFSPNGAQYIAAQTSGKPVRLRLSTSGKEVGRFHVANGSKQLSLSSDGRYMASIIPAQFPRPAWETLIHLWTVTLDTASGDISDQEVPLESHFDSVYGRLEFISGADDLLLVEGGVESELWKWNTGGDVSKRVVPRTHSFSPNGRFLATWTEHRVQFWGATMEGQPFKEFEMPINHNVWHNAVFSTNADLVAIVGSSQTSIFETGTWQSVSLLQGDVSELVFSPLKDRVAWYSEISQTIHVWDISKGAHLFEGIKVQNPICEIFFSPNGELVLYVSNLNLHERRVHIVRVLTGQESSAFDITMWQITERAPVRFAEDSESVAAFGYRDSYDSWEYIIRNTSDGQPIGSLKLDSEHMVYGTKAAISPTQILGLCVSYRSRDEMQFWNSKGEKLAALDCQLPGDELRFSNDGAHIESQVGNLLVPRWSLQDTDASQSTQQEIPHECVLAHQRWITWGWDNILYLPPGYQTLRVTIKGKKVAFKTDKHGVVLMELDLTRLSIRERWTKLRMEE</sequence>
<organism evidence="6 7">
    <name type="scientific">Gibberella subglutinans</name>
    <name type="common">Fusarium subglutinans</name>
    <dbReference type="NCBI Taxonomy" id="42677"/>
    <lineage>
        <taxon>Eukaryota</taxon>
        <taxon>Fungi</taxon>
        <taxon>Dikarya</taxon>
        <taxon>Ascomycota</taxon>
        <taxon>Pezizomycotina</taxon>
        <taxon>Sordariomycetes</taxon>
        <taxon>Hypocreomycetidae</taxon>
        <taxon>Hypocreales</taxon>
        <taxon>Nectriaceae</taxon>
        <taxon>Fusarium</taxon>
        <taxon>Fusarium fujikuroi species complex</taxon>
    </lineage>
</organism>
<evidence type="ECO:0000313" key="6">
    <source>
        <dbReference type="EMBL" id="KAF5580443.1"/>
    </source>
</evidence>